<dbReference type="InterPro" id="IPR000835">
    <property type="entry name" value="HTH_MarR-typ"/>
</dbReference>
<dbReference type="InterPro" id="IPR036390">
    <property type="entry name" value="WH_DNA-bd_sf"/>
</dbReference>
<evidence type="ECO:0000313" key="3">
    <source>
        <dbReference type="EMBL" id="KTE91719.1"/>
    </source>
</evidence>
<evidence type="ECO:0000313" key="2">
    <source>
        <dbReference type="EMBL" id="CDX03592.1"/>
    </source>
</evidence>
<reference evidence="2" key="1">
    <citation type="submission" date="2014-07" db="EMBL/GenBank/DDBJ databases">
        <authorList>
            <person name="Hornung V.Bastian."/>
        </authorList>
    </citation>
    <scope>NUCLEOTIDE SEQUENCE</scope>
    <source>
        <strain evidence="2">PCE-S</strain>
    </source>
</reference>
<dbReference type="Pfam" id="PF01047">
    <property type="entry name" value="MarR"/>
    <property type="match status" value="1"/>
</dbReference>
<proteinExistence type="predicted"/>
<dbReference type="SMART" id="SM00347">
    <property type="entry name" value="HTH_MARR"/>
    <property type="match status" value="1"/>
</dbReference>
<evidence type="ECO:0000313" key="4">
    <source>
        <dbReference type="Proteomes" id="UP000054623"/>
    </source>
</evidence>
<dbReference type="InterPro" id="IPR011991">
    <property type="entry name" value="ArsR-like_HTH"/>
</dbReference>
<dbReference type="OrthoDB" id="6462103at2"/>
<dbReference type="PANTHER" id="PTHR33164">
    <property type="entry name" value="TRANSCRIPTIONAL REGULATOR, MARR FAMILY"/>
    <property type="match status" value="1"/>
</dbReference>
<dbReference type="AlphaFoldDB" id="A0A098B5G3"/>
<dbReference type="EMBL" id="LOCK01000020">
    <property type="protein sequence ID" value="KTE91719.1"/>
    <property type="molecule type" value="Genomic_DNA"/>
</dbReference>
<dbReference type="Proteomes" id="UP000054623">
    <property type="component" value="Unassembled WGS sequence"/>
</dbReference>
<protein>
    <submittedName>
        <fullName evidence="3">MarR family transcriptional regulator</fullName>
    </submittedName>
    <submittedName>
        <fullName evidence="2">Transcriptional regulator, MarR</fullName>
    </submittedName>
</protein>
<name>A0A098B5G3_DESHA</name>
<dbReference type="GO" id="GO:0006950">
    <property type="term" value="P:response to stress"/>
    <property type="evidence" value="ECO:0007669"/>
    <property type="project" value="TreeGrafter"/>
</dbReference>
<dbReference type="Gene3D" id="1.10.10.10">
    <property type="entry name" value="Winged helix-like DNA-binding domain superfamily/Winged helix DNA-binding domain"/>
    <property type="match status" value="1"/>
</dbReference>
<evidence type="ECO:0000259" key="1">
    <source>
        <dbReference type="PROSITE" id="PS50995"/>
    </source>
</evidence>
<accession>A0A098B5G3</accession>
<feature type="domain" description="HTH marR-type" evidence="1">
    <location>
        <begin position="1"/>
        <end position="137"/>
    </location>
</feature>
<dbReference type="EMBL" id="LK996017">
    <property type="protein sequence ID" value="CDX03592.1"/>
    <property type="molecule type" value="Genomic_DNA"/>
</dbReference>
<dbReference type="PATRIC" id="fig|49338.4.peg.3977"/>
<dbReference type="InterPro" id="IPR036388">
    <property type="entry name" value="WH-like_DNA-bd_sf"/>
</dbReference>
<dbReference type="PRINTS" id="PR00598">
    <property type="entry name" value="HTHMARR"/>
</dbReference>
<organism evidence="2">
    <name type="scientific">Desulfitobacterium hafniense</name>
    <name type="common">Desulfitobacterium frappieri</name>
    <dbReference type="NCBI Taxonomy" id="49338"/>
    <lineage>
        <taxon>Bacteria</taxon>
        <taxon>Bacillati</taxon>
        <taxon>Bacillota</taxon>
        <taxon>Clostridia</taxon>
        <taxon>Eubacteriales</taxon>
        <taxon>Desulfitobacteriaceae</taxon>
        <taxon>Desulfitobacterium</taxon>
    </lineage>
</organism>
<dbReference type="SUPFAM" id="SSF46785">
    <property type="entry name" value="Winged helix' DNA-binding domain"/>
    <property type="match status" value="1"/>
</dbReference>
<dbReference type="RefSeq" id="WP_005813957.1">
    <property type="nucleotide sequence ID" value="NZ_CABKQQ010000051.1"/>
</dbReference>
<dbReference type="CDD" id="cd00090">
    <property type="entry name" value="HTH_ARSR"/>
    <property type="match status" value="1"/>
</dbReference>
<dbReference type="GO" id="GO:0003700">
    <property type="term" value="F:DNA-binding transcription factor activity"/>
    <property type="evidence" value="ECO:0007669"/>
    <property type="project" value="InterPro"/>
</dbReference>
<dbReference type="PROSITE" id="PS50995">
    <property type="entry name" value="HTH_MARR_2"/>
    <property type="match status" value="1"/>
</dbReference>
<gene>
    <name evidence="3" type="ORF">AT727_20975</name>
    <name evidence="2" type="ORF">DPCES_3706</name>
</gene>
<dbReference type="InterPro" id="IPR039422">
    <property type="entry name" value="MarR/SlyA-like"/>
</dbReference>
<dbReference type="PANTHER" id="PTHR33164:SF101">
    <property type="entry name" value="TRANSCRIPTIONAL REPRESSOR MPRA"/>
    <property type="match status" value="1"/>
</dbReference>
<sequence length="152" mass="17719">MQESKTVRLLESIKKFRQLSLNFRGNGEIPHREIMMLKLIKHHSGEGGITISSLSAHLEISKPAVSQMINSLEDKNYVERITPKSDRRMVYVRLTELGEEALGVAFHEMQKKLEIYLEKMGEEDMATLIALLDKLHRIMKEDLREEREEKEQ</sequence>
<reference evidence="3 4" key="2">
    <citation type="submission" date="2015-12" db="EMBL/GenBank/DDBJ databases">
        <title>Draft Genome Sequence of Desulfitobacterium hafniense Strain DH, a Sulfate-reducing Bacterium Isolated from Paddy Soils.</title>
        <authorList>
            <person name="Bao P."/>
            <person name="Zhang X."/>
            <person name="Li G."/>
        </authorList>
    </citation>
    <scope>NUCLEOTIDE SEQUENCE [LARGE SCALE GENOMIC DNA]</scope>
    <source>
        <strain evidence="3 4">DH</strain>
    </source>
</reference>